<evidence type="ECO:0000259" key="1">
    <source>
        <dbReference type="Pfam" id="PF04480"/>
    </source>
</evidence>
<keyword evidence="3" id="KW-1185">Reference proteome</keyword>
<evidence type="ECO:0000313" key="2">
    <source>
        <dbReference type="EMBL" id="QQR39910.1"/>
    </source>
</evidence>
<dbReference type="RefSeq" id="WP_201634763.1">
    <property type="nucleotide sequence ID" value="NZ_CP068046.1"/>
</dbReference>
<dbReference type="InterPro" id="IPR007569">
    <property type="entry name" value="DUF559"/>
</dbReference>
<dbReference type="InterPro" id="IPR047216">
    <property type="entry name" value="Endonuclease_DUF559_bact"/>
</dbReference>
<dbReference type="PANTHER" id="PTHR38590:SF1">
    <property type="entry name" value="BLL0828 PROTEIN"/>
    <property type="match status" value="1"/>
</dbReference>
<organism evidence="2 3">
    <name type="scientific">Devosia rhizoryzae</name>
    <dbReference type="NCBI Taxonomy" id="2774137"/>
    <lineage>
        <taxon>Bacteria</taxon>
        <taxon>Pseudomonadati</taxon>
        <taxon>Pseudomonadota</taxon>
        <taxon>Alphaproteobacteria</taxon>
        <taxon>Hyphomicrobiales</taxon>
        <taxon>Devosiaceae</taxon>
        <taxon>Devosia</taxon>
    </lineage>
</organism>
<sequence length="115" mass="13365">MTDKITFARSQRRNPTAAEQAFWAVLYPWREAGMHWRRQTPVGPYVVDFVCKKRKLIVEIDGDSHYFDEGIRRDTVRTVFLERWGFRVVRFSNADVLGNPEGVFEVLCGILGDVT</sequence>
<gene>
    <name evidence="2" type="ORF">JI748_02525</name>
</gene>
<accession>A0ABX7CBD2</accession>
<dbReference type="CDD" id="cd01038">
    <property type="entry name" value="Endonuclease_DUF559"/>
    <property type="match status" value="1"/>
</dbReference>
<keyword evidence="2" id="KW-0255">Endonuclease</keyword>
<dbReference type="InterPro" id="IPR011335">
    <property type="entry name" value="Restrct_endonuc-II-like"/>
</dbReference>
<keyword evidence="2" id="KW-0540">Nuclease</keyword>
<dbReference type="PANTHER" id="PTHR38590">
    <property type="entry name" value="BLL0828 PROTEIN"/>
    <property type="match status" value="1"/>
</dbReference>
<name>A0ABX7CBD2_9HYPH</name>
<feature type="domain" description="DUF559" evidence="1">
    <location>
        <begin position="6"/>
        <end position="106"/>
    </location>
</feature>
<dbReference type="Pfam" id="PF04480">
    <property type="entry name" value="DUF559"/>
    <property type="match status" value="1"/>
</dbReference>
<dbReference type="SUPFAM" id="SSF52980">
    <property type="entry name" value="Restriction endonuclease-like"/>
    <property type="match status" value="1"/>
</dbReference>
<protein>
    <submittedName>
        <fullName evidence="2">Endonuclease domain-containing protein</fullName>
    </submittedName>
</protein>
<evidence type="ECO:0000313" key="3">
    <source>
        <dbReference type="Proteomes" id="UP000595857"/>
    </source>
</evidence>
<dbReference type="EMBL" id="CP068046">
    <property type="protein sequence ID" value="QQR39910.1"/>
    <property type="molecule type" value="Genomic_DNA"/>
</dbReference>
<dbReference type="Gene3D" id="3.40.960.10">
    <property type="entry name" value="VSR Endonuclease"/>
    <property type="match status" value="1"/>
</dbReference>
<dbReference type="GO" id="GO:0004519">
    <property type="term" value="F:endonuclease activity"/>
    <property type="evidence" value="ECO:0007669"/>
    <property type="project" value="UniProtKB-KW"/>
</dbReference>
<reference evidence="2 3" key="1">
    <citation type="submission" date="2021-01" db="EMBL/GenBank/DDBJ databases">
        <title>Genome seq and assembly of Devosia sp. LEGU1.</title>
        <authorList>
            <person name="Chhetri G."/>
        </authorList>
    </citation>
    <scope>NUCLEOTIDE SEQUENCE [LARGE SCALE GENOMIC DNA]</scope>
    <source>
        <strain evidence="2 3">LEGU1</strain>
    </source>
</reference>
<keyword evidence="2" id="KW-0378">Hydrolase</keyword>
<proteinExistence type="predicted"/>
<dbReference type="Proteomes" id="UP000595857">
    <property type="component" value="Chromosome"/>
</dbReference>